<dbReference type="GO" id="GO:0000329">
    <property type="term" value="C:fungal-type vacuole membrane"/>
    <property type="evidence" value="ECO:0007669"/>
    <property type="project" value="TreeGrafter"/>
</dbReference>
<comment type="caution">
    <text evidence="3">The sequence shown here is derived from an EMBL/GenBank/DDBJ whole genome shotgun (WGS) entry which is preliminary data.</text>
</comment>
<keyword evidence="2" id="KW-0472">Membrane</keyword>
<gene>
    <name evidence="3" type="ORF">AB675_2738</name>
</gene>
<dbReference type="InterPro" id="IPR024260">
    <property type="entry name" value="Vac7"/>
</dbReference>
<feature type="compositionally biased region" description="Low complexity" evidence="1">
    <location>
        <begin position="32"/>
        <end position="46"/>
    </location>
</feature>
<feature type="compositionally biased region" description="Gly residues" evidence="1">
    <location>
        <begin position="217"/>
        <end position="228"/>
    </location>
</feature>
<dbReference type="VEuPathDB" id="FungiDB:AB675_2738"/>
<feature type="compositionally biased region" description="Polar residues" evidence="1">
    <location>
        <begin position="53"/>
        <end position="67"/>
    </location>
</feature>
<evidence type="ECO:0000313" key="4">
    <source>
        <dbReference type="Proteomes" id="UP000038010"/>
    </source>
</evidence>
<feature type="compositionally biased region" description="Polar residues" evidence="1">
    <location>
        <begin position="417"/>
        <end position="426"/>
    </location>
</feature>
<evidence type="ECO:0000313" key="3">
    <source>
        <dbReference type="EMBL" id="KPI45130.1"/>
    </source>
</evidence>
<feature type="compositionally biased region" description="Basic residues" evidence="1">
    <location>
        <begin position="324"/>
        <end position="334"/>
    </location>
</feature>
<dbReference type="AlphaFoldDB" id="A0A0N1P442"/>
<dbReference type="RefSeq" id="XP_018005093.1">
    <property type="nucleotide sequence ID" value="XM_018142732.1"/>
</dbReference>
<dbReference type="GO" id="GO:0000011">
    <property type="term" value="P:vacuole inheritance"/>
    <property type="evidence" value="ECO:0007669"/>
    <property type="project" value="TreeGrafter"/>
</dbReference>
<feature type="compositionally biased region" description="Polar residues" evidence="1">
    <location>
        <begin position="457"/>
        <end position="500"/>
    </location>
</feature>
<keyword evidence="2" id="KW-0812">Transmembrane</keyword>
<dbReference type="EMBL" id="LFJN01000002">
    <property type="protein sequence ID" value="KPI45130.1"/>
    <property type="molecule type" value="Genomic_DNA"/>
</dbReference>
<feature type="region of interest" description="Disordered" evidence="1">
    <location>
        <begin position="1"/>
        <end position="67"/>
    </location>
</feature>
<dbReference type="PANTHER" id="PTHR28258:SF1">
    <property type="entry name" value="VACUOLAR SEGREGATION PROTEIN 7"/>
    <property type="match status" value="1"/>
</dbReference>
<keyword evidence="2" id="KW-1133">Transmembrane helix</keyword>
<evidence type="ECO:0000256" key="2">
    <source>
        <dbReference type="SAM" id="Phobius"/>
    </source>
</evidence>
<dbReference type="GeneID" id="28734612"/>
<dbReference type="Pfam" id="PF12751">
    <property type="entry name" value="Vac7"/>
    <property type="match status" value="1"/>
</dbReference>
<sequence>MSGDGAADKGGLPKDPPSSSTSDQTKAREPSPLRASRSSSSIPTVSRSRKNSSEFSPTRNTALSGTLSTIPSAAAVQRALSAQRPVLTPGGADGATDTSRVDKTSKPTSSPSWPGSPRLKSPPPPASGARHPPQQKRNEADQMASNTSLKRQSVPAAESSSTPQASDAPKDPATGQSTLRPPGRGASVPAGALETVAEGSVPSTSFMGSVGKSQQEGKGGPGEPGPGQNGPSSSEQKSTSNKPADDARARSTSTSKVTSNLAKRSLTNLTTAKPKPPDPPRTMTVETEPVVTNTQILGPDRYLSGRDGSGSIRTKPSNETIRPKKEKKKTRKTPSVHAVTGSSKADIFEAKVASAVDEADTSDSDETFVYESNPPDSRSHRHHSRTPSGTSLASTEPRNRHGLRSGSHAVGQKKSMKFSNSGFNNQFDDDEDGSGRGSLRNPSTHRHHHIGRHGKTGHNSILDSNSPFSQASKSNSPRAATANVARSSRPNSPRLQNGRSPLSPKKSDPFDMYDNMADDERTPLMGNGSGSVRVNRTRHSRRIHGSGLRNSEYYEDNERTLCTRLSSCVILGIIGLILAVGVVTFVVGLNQPLLDVKVRHMQNILVSEQELMLDLHVDAVNTNIFAISVSVLDINLFAESNYTSPSADPERRKGLRWARRAWGGSSWPWPSPTDGVDEGTDPIDEPELGSQKILLGPVAEFDSPLSFDASPLRRRRSGSVGEIRLANPGNTTVDRTEQWERVIQHEFNLILRGVIKYQLPLTSKMRSVKISSKAKVSPSGDGDEDDTA</sequence>
<feature type="compositionally biased region" description="Polar residues" evidence="1">
    <location>
        <begin position="386"/>
        <end position="396"/>
    </location>
</feature>
<dbReference type="GO" id="GO:0010513">
    <property type="term" value="P:positive regulation of phosphatidylinositol biosynthetic process"/>
    <property type="evidence" value="ECO:0007669"/>
    <property type="project" value="TreeGrafter"/>
</dbReference>
<name>A0A0N1P442_9EURO</name>
<protein>
    <recommendedName>
        <fullName evidence="5">Vacuolar segregation protein 7</fullName>
    </recommendedName>
</protein>
<evidence type="ECO:0008006" key="5">
    <source>
        <dbReference type="Google" id="ProtNLM"/>
    </source>
</evidence>
<feature type="compositionally biased region" description="Low complexity" evidence="1">
    <location>
        <begin position="106"/>
        <end position="119"/>
    </location>
</feature>
<organism evidence="3 4">
    <name type="scientific">Cyphellophora attinorum</name>
    <dbReference type="NCBI Taxonomy" id="1664694"/>
    <lineage>
        <taxon>Eukaryota</taxon>
        <taxon>Fungi</taxon>
        <taxon>Dikarya</taxon>
        <taxon>Ascomycota</taxon>
        <taxon>Pezizomycotina</taxon>
        <taxon>Eurotiomycetes</taxon>
        <taxon>Chaetothyriomycetidae</taxon>
        <taxon>Chaetothyriales</taxon>
        <taxon>Cyphellophoraceae</taxon>
        <taxon>Cyphellophora</taxon>
    </lineage>
</organism>
<feature type="region of interest" description="Disordered" evidence="1">
    <location>
        <begin position="768"/>
        <end position="788"/>
    </location>
</feature>
<dbReference type="Proteomes" id="UP000038010">
    <property type="component" value="Unassembled WGS sequence"/>
</dbReference>
<dbReference type="OrthoDB" id="1204at2759"/>
<proteinExistence type="predicted"/>
<feature type="compositionally biased region" description="Polar residues" evidence="1">
    <location>
        <begin position="250"/>
        <end position="271"/>
    </location>
</feature>
<keyword evidence="4" id="KW-1185">Reference proteome</keyword>
<evidence type="ECO:0000256" key="1">
    <source>
        <dbReference type="SAM" id="MobiDB-lite"/>
    </source>
</evidence>
<dbReference type="PANTHER" id="PTHR28258">
    <property type="entry name" value="VACUOLAR SEGREGATION PROTEIN 7"/>
    <property type="match status" value="1"/>
</dbReference>
<feature type="compositionally biased region" description="Acidic residues" evidence="1">
    <location>
        <begin position="357"/>
        <end position="368"/>
    </location>
</feature>
<feature type="region of interest" description="Disordered" evidence="1">
    <location>
        <begin position="81"/>
        <end position="533"/>
    </location>
</feature>
<dbReference type="GO" id="GO:0070772">
    <property type="term" value="C:PAS complex"/>
    <property type="evidence" value="ECO:0007669"/>
    <property type="project" value="TreeGrafter"/>
</dbReference>
<reference evidence="3 4" key="1">
    <citation type="submission" date="2015-06" db="EMBL/GenBank/DDBJ databases">
        <title>Draft genome of the ant-associated black yeast Phialophora attae CBS 131958.</title>
        <authorList>
            <person name="Moreno L.F."/>
            <person name="Stielow B.J."/>
            <person name="de Hoog S."/>
            <person name="Vicente V.A."/>
            <person name="Weiss V.A."/>
            <person name="de Vries M."/>
            <person name="Cruz L.M."/>
            <person name="Souza E.M."/>
        </authorList>
    </citation>
    <scope>NUCLEOTIDE SEQUENCE [LARGE SCALE GENOMIC DNA]</scope>
    <source>
        <strain evidence="3 4">CBS 131958</strain>
    </source>
</reference>
<accession>A0A0N1P442</accession>
<feature type="compositionally biased region" description="Basic residues" evidence="1">
    <location>
        <begin position="443"/>
        <end position="456"/>
    </location>
</feature>
<dbReference type="STRING" id="1664694.A0A0N1P442"/>
<dbReference type="GO" id="GO:1903778">
    <property type="term" value="P:protein localization to vacuolar membrane"/>
    <property type="evidence" value="ECO:0007669"/>
    <property type="project" value="TreeGrafter"/>
</dbReference>
<feature type="compositionally biased region" description="Polar residues" evidence="1">
    <location>
        <begin position="311"/>
        <end position="320"/>
    </location>
</feature>
<feature type="transmembrane region" description="Helical" evidence="2">
    <location>
        <begin position="569"/>
        <end position="589"/>
    </location>
</feature>